<keyword evidence="3" id="KW-0998">Cell outer membrane</keyword>
<dbReference type="EMBL" id="FNUS01000001">
    <property type="protein sequence ID" value="SEF61341.1"/>
    <property type="molecule type" value="Genomic_DNA"/>
</dbReference>
<dbReference type="InterPro" id="IPR041700">
    <property type="entry name" value="OMP_b-brl_3"/>
</dbReference>
<dbReference type="SUPFAM" id="SSF56935">
    <property type="entry name" value="Porins"/>
    <property type="match status" value="1"/>
</dbReference>
<evidence type="ECO:0000313" key="5">
    <source>
        <dbReference type="EMBL" id="SEF61341.1"/>
    </source>
</evidence>
<dbReference type="Gene3D" id="2.40.170.20">
    <property type="entry name" value="TonB-dependent receptor, beta-barrel domain"/>
    <property type="match status" value="1"/>
</dbReference>
<keyword evidence="2" id="KW-0472">Membrane</keyword>
<keyword evidence="6" id="KW-1185">Reference proteome</keyword>
<accession>A0A1H5TGX9</accession>
<evidence type="ECO:0000313" key="6">
    <source>
        <dbReference type="Proteomes" id="UP000236738"/>
    </source>
</evidence>
<dbReference type="PANTHER" id="PTHR40980">
    <property type="entry name" value="PLUG DOMAIN-CONTAINING PROTEIN"/>
    <property type="match status" value="1"/>
</dbReference>
<feature type="domain" description="Outer membrane protein beta-barrel" evidence="4">
    <location>
        <begin position="295"/>
        <end position="690"/>
    </location>
</feature>
<dbReference type="OrthoDB" id="8764943at2"/>
<dbReference type="Pfam" id="PF14905">
    <property type="entry name" value="OMP_b-brl_3"/>
    <property type="match status" value="1"/>
</dbReference>
<evidence type="ECO:0000256" key="2">
    <source>
        <dbReference type="ARBA" id="ARBA00023136"/>
    </source>
</evidence>
<name>A0A1H5TGX9_9FLAO</name>
<dbReference type="RefSeq" id="WP_103912480.1">
    <property type="nucleotide sequence ID" value="NZ_FNUS01000001.1"/>
</dbReference>
<evidence type="ECO:0000259" key="4">
    <source>
        <dbReference type="Pfam" id="PF14905"/>
    </source>
</evidence>
<reference evidence="6" key="1">
    <citation type="submission" date="2016-10" db="EMBL/GenBank/DDBJ databases">
        <authorList>
            <person name="Varghese N."/>
            <person name="Submissions S."/>
        </authorList>
    </citation>
    <scope>NUCLEOTIDE SEQUENCE [LARGE SCALE GENOMIC DNA]</scope>
    <source>
        <strain evidence="6">DSM 21580</strain>
    </source>
</reference>
<dbReference type="InterPro" id="IPR036942">
    <property type="entry name" value="Beta-barrel_TonB_sf"/>
</dbReference>
<gene>
    <name evidence="5" type="ORF">SAMN05421847_0452</name>
</gene>
<proteinExistence type="predicted"/>
<sequence>MKLILSTISVLSLTLFSAQTKISDSIKENKINEITLIAKKATVESKADRTVFNVANSSILAGNTSWEILQMTPLVSIDNNDVIKAEGENVTVYINDRKSIFTGKELKEYLKTIPAENLMKIEVITSPSSRYETSGEVINIVLKKLTNEGIKGSVTANNSQNAKNSQYSNLNINYHKGSFTQNFTGSYSDNTRISKNENENFFYANNSLTKISTEGTEIGKSPSFSSASEFELNDKNTLGLILEFYQNNRNSFSNALGNNYINNIFQNSYVQNQNLNGYNQNLGNNLYYKYYDKEKNKILDLNLGFNYDSTVDTNDRILMKSNSQIPTGNRILANNENREYYLKADYSQNIGKSEDHLEFGGKIDFRNNAIPYDFLNLTNNAYVFDETRSNDFHYQENLNSLYINFSKTYFKKLETRVGLRYEYINFKIRQIVGNIERKDSYGTFLPNLLLKYSFSDDYNLSATYNHNLWRPWYSEFNPFLLPTDDGTFYRGNINLQPNPSDRIGLKLGLFKKYFISANYSFTNQDYWDTYLVENGNTISQPVNFNGKSLRYSLNLNTNQTFFKNKLNVNFNLGLNYIDDSDFNKKNNLDRKSYITNINASSNLSYTNLFNENINVNAFFTLFTPNNGNSFSNKPSIFHNISATKIFKDLGLEATLRLVNPFSKLKFDNTTFAPIGTFRNKVVVDYHGFSFTLVKRFGNQKVKDVSKTDVEKESGGAK</sequence>
<dbReference type="PANTHER" id="PTHR40980:SF4">
    <property type="entry name" value="TONB-DEPENDENT RECEPTOR-LIKE BETA-BARREL DOMAIN-CONTAINING PROTEIN"/>
    <property type="match status" value="1"/>
</dbReference>
<organism evidence="5 6">
    <name type="scientific">Halpernia humi</name>
    <dbReference type="NCBI Taxonomy" id="493375"/>
    <lineage>
        <taxon>Bacteria</taxon>
        <taxon>Pseudomonadati</taxon>
        <taxon>Bacteroidota</taxon>
        <taxon>Flavobacteriia</taxon>
        <taxon>Flavobacteriales</taxon>
        <taxon>Weeksellaceae</taxon>
        <taxon>Chryseobacterium group</taxon>
        <taxon>Halpernia</taxon>
    </lineage>
</organism>
<evidence type="ECO:0000256" key="3">
    <source>
        <dbReference type="ARBA" id="ARBA00023237"/>
    </source>
</evidence>
<keyword evidence="5" id="KW-0675">Receptor</keyword>
<protein>
    <submittedName>
        <fullName evidence="5">Outer membrane receptor proteins, mostly Fe transport</fullName>
    </submittedName>
</protein>
<dbReference type="Proteomes" id="UP000236738">
    <property type="component" value="Unassembled WGS sequence"/>
</dbReference>
<comment type="subcellular location">
    <subcellularLocation>
        <location evidence="1">Cell outer membrane</location>
    </subcellularLocation>
</comment>
<dbReference type="AlphaFoldDB" id="A0A1H5TGX9"/>
<evidence type="ECO:0000256" key="1">
    <source>
        <dbReference type="ARBA" id="ARBA00004442"/>
    </source>
</evidence>
<dbReference type="GO" id="GO:0009279">
    <property type="term" value="C:cell outer membrane"/>
    <property type="evidence" value="ECO:0007669"/>
    <property type="project" value="UniProtKB-SubCell"/>
</dbReference>